<dbReference type="Proteomes" id="UP001283361">
    <property type="component" value="Unassembled WGS sequence"/>
</dbReference>
<dbReference type="EMBL" id="JAWDGP010002673">
    <property type="protein sequence ID" value="KAK3781046.1"/>
    <property type="molecule type" value="Genomic_DNA"/>
</dbReference>
<dbReference type="AlphaFoldDB" id="A0AAE1A5X8"/>
<name>A0AAE1A5X8_9GAST</name>
<sequence>MTSHTKSEMAGHEAMQSILAVREDILDNSTGVLVLAISTCLRQTWCRCLSLPNRSNVVRHPLELCQGCRCAHTLLTVFLLSVLVRQVTSSNGNGARGIDLPESILRTILPNSA</sequence>
<keyword evidence="2" id="KW-1185">Reference proteome</keyword>
<protein>
    <submittedName>
        <fullName evidence="1">Uncharacterized protein</fullName>
    </submittedName>
</protein>
<evidence type="ECO:0000313" key="2">
    <source>
        <dbReference type="Proteomes" id="UP001283361"/>
    </source>
</evidence>
<evidence type="ECO:0000313" key="1">
    <source>
        <dbReference type="EMBL" id="KAK3781046.1"/>
    </source>
</evidence>
<gene>
    <name evidence="1" type="ORF">RRG08_046350</name>
</gene>
<comment type="caution">
    <text evidence="1">The sequence shown here is derived from an EMBL/GenBank/DDBJ whole genome shotgun (WGS) entry which is preliminary data.</text>
</comment>
<proteinExistence type="predicted"/>
<organism evidence="1 2">
    <name type="scientific">Elysia crispata</name>
    <name type="common">lettuce slug</name>
    <dbReference type="NCBI Taxonomy" id="231223"/>
    <lineage>
        <taxon>Eukaryota</taxon>
        <taxon>Metazoa</taxon>
        <taxon>Spiralia</taxon>
        <taxon>Lophotrochozoa</taxon>
        <taxon>Mollusca</taxon>
        <taxon>Gastropoda</taxon>
        <taxon>Heterobranchia</taxon>
        <taxon>Euthyneura</taxon>
        <taxon>Panpulmonata</taxon>
        <taxon>Sacoglossa</taxon>
        <taxon>Placobranchoidea</taxon>
        <taxon>Plakobranchidae</taxon>
        <taxon>Elysia</taxon>
    </lineage>
</organism>
<reference evidence="1" key="1">
    <citation type="journal article" date="2023" name="G3 (Bethesda)">
        <title>A reference genome for the long-term kleptoplast-retaining sea slug Elysia crispata morphotype clarki.</title>
        <authorList>
            <person name="Eastman K.E."/>
            <person name="Pendleton A.L."/>
            <person name="Shaikh M.A."/>
            <person name="Suttiyut T."/>
            <person name="Ogas R."/>
            <person name="Tomko P."/>
            <person name="Gavelis G."/>
            <person name="Widhalm J.R."/>
            <person name="Wisecaver J.H."/>
        </authorList>
    </citation>
    <scope>NUCLEOTIDE SEQUENCE</scope>
    <source>
        <strain evidence="1">ECLA1</strain>
    </source>
</reference>
<accession>A0AAE1A5X8</accession>